<keyword evidence="1" id="KW-0472">Membrane</keyword>
<feature type="domain" description="DUF883" evidence="2">
    <location>
        <begin position="76"/>
        <end position="105"/>
    </location>
</feature>
<organism evidence="3 4">
    <name type="scientific">Aquabacterium soli</name>
    <dbReference type="NCBI Taxonomy" id="2493092"/>
    <lineage>
        <taxon>Bacteria</taxon>
        <taxon>Pseudomonadati</taxon>
        <taxon>Pseudomonadota</taxon>
        <taxon>Betaproteobacteria</taxon>
        <taxon>Burkholderiales</taxon>
        <taxon>Aquabacterium</taxon>
    </lineage>
</organism>
<keyword evidence="4" id="KW-1185">Reference proteome</keyword>
<dbReference type="PANTHER" id="PTHR35893:SF3">
    <property type="entry name" value="INNER MEMBRANE PROTEIN"/>
    <property type="match status" value="1"/>
</dbReference>
<dbReference type="AlphaFoldDB" id="A0A426V6S7"/>
<accession>A0A426V6S7</accession>
<evidence type="ECO:0000256" key="1">
    <source>
        <dbReference type="SAM" id="Phobius"/>
    </source>
</evidence>
<dbReference type="GO" id="GO:0043022">
    <property type="term" value="F:ribosome binding"/>
    <property type="evidence" value="ECO:0007669"/>
    <property type="project" value="InterPro"/>
</dbReference>
<dbReference type="EMBL" id="RSED01000021">
    <property type="protein sequence ID" value="RRS02544.1"/>
    <property type="molecule type" value="Genomic_DNA"/>
</dbReference>
<reference evidence="3 4" key="1">
    <citation type="submission" date="2018-12" db="EMBL/GenBank/DDBJ databases">
        <title>The whole draft genome of Aquabacterium sp. SJQ9.</title>
        <authorList>
            <person name="Sun L."/>
            <person name="Gao X."/>
            <person name="Chen W."/>
            <person name="Huang K."/>
        </authorList>
    </citation>
    <scope>NUCLEOTIDE SEQUENCE [LARGE SCALE GENOMIC DNA]</scope>
    <source>
        <strain evidence="3 4">SJQ9</strain>
    </source>
</reference>
<dbReference type="Pfam" id="PF19029">
    <property type="entry name" value="DUF883_C"/>
    <property type="match status" value="1"/>
</dbReference>
<dbReference type="Proteomes" id="UP000269265">
    <property type="component" value="Unassembled WGS sequence"/>
</dbReference>
<evidence type="ECO:0000313" key="4">
    <source>
        <dbReference type="Proteomes" id="UP000269265"/>
    </source>
</evidence>
<dbReference type="InterPro" id="IPR010279">
    <property type="entry name" value="YqjD/ElaB"/>
</dbReference>
<keyword evidence="1" id="KW-1133">Transmembrane helix</keyword>
<gene>
    <name evidence="3" type="ORF">EIP75_20240</name>
</gene>
<sequence>MHRRNTMSKSPQIAAKELDKILVEARTLLNTAGDDAADQASAVTARLKNALHQAQDRLNAFGTDVSDRARKTAKVTDEYVHANPWQAIGVGAAVGIVIGALAARR</sequence>
<feature type="transmembrane region" description="Helical" evidence="1">
    <location>
        <begin position="85"/>
        <end position="103"/>
    </location>
</feature>
<protein>
    <submittedName>
        <fullName evidence="3">DUF883 family protein</fullName>
    </submittedName>
</protein>
<evidence type="ECO:0000259" key="2">
    <source>
        <dbReference type="Pfam" id="PF19029"/>
    </source>
</evidence>
<dbReference type="PANTHER" id="PTHR35893">
    <property type="entry name" value="INNER MEMBRANE PROTEIN-RELATED"/>
    <property type="match status" value="1"/>
</dbReference>
<comment type="caution">
    <text evidence="3">The sequence shown here is derived from an EMBL/GenBank/DDBJ whole genome shotgun (WGS) entry which is preliminary data.</text>
</comment>
<evidence type="ECO:0000313" key="3">
    <source>
        <dbReference type="EMBL" id="RRS02544.1"/>
    </source>
</evidence>
<name>A0A426V6S7_9BURK</name>
<proteinExistence type="predicted"/>
<keyword evidence="1" id="KW-0812">Transmembrane</keyword>
<dbReference type="InterPro" id="IPR043605">
    <property type="entry name" value="DUF883_C"/>
</dbReference>